<dbReference type="PANTHER" id="PTHR32328">
    <property type="entry name" value="L-SERYL-TRNA(SEC) SELENIUM TRANSFERASE"/>
    <property type="match status" value="1"/>
</dbReference>
<sequence length="357" mass="38735">MNKVINASGRMTILGVSTLSPEVLDGISYGGGHYFEMAKLYEQAGIAIAKRCRTENAMITNSASASIVLAIAGLITKDDPYAVEHLHKVSQHLPNEMIIMKGHNVDYGAPIETMVYLAGAKLKEVGYANGCSLTHLESAISNSTIGVLFVKSHHCVQKNMPSLEDVSAICKEKGIPLIVDAAAEEQIDGYSELADLIVFSGSKAIEGPSSGILAGKNKYIHYASLHRSYIGRAMKVGKETVFGLLAAIEQYGKKTLSGEDQKRILQQMDVLNNIPGVKVDVIQDEAGREIYRSRLFVNPSIAACSAMDVVQSLKAGEIPIYTRDYHANEGHIDIDPRPLLEGDIEYITMRLQEILGG</sequence>
<dbReference type="NCBIfam" id="TIGR01437">
    <property type="entry name" value="selA_rel"/>
    <property type="match status" value="1"/>
</dbReference>
<comment type="similarity">
    <text evidence="3">Belongs to the SelA family.</text>
</comment>
<dbReference type="GO" id="GO:0016829">
    <property type="term" value="F:lyase activity"/>
    <property type="evidence" value="ECO:0007669"/>
    <property type="project" value="UniProtKB-KW"/>
</dbReference>
<evidence type="ECO:0000256" key="1">
    <source>
        <dbReference type="ARBA" id="ARBA00001933"/>
    </source>
</evidence>
<evidence type="ECO:0000313" key="6">
    <source>
        <dbReference type="Proteomes" id="UP001431131"/>
    </source>
</evidence>
<dbReference type="InterPro" id="IPR015424">
    <property type="entry name" value="PyrdxlP-dep_Trfase"/>
</dbReference>
<dbReference type="EMBL" id="JAKTTI010000053">
    <property type="protein sequence ID" value="MCH1627765.1"/>
    <property type="molecule type" value="Genomic_DNA"/>
</dbReference>
<comment type="cofactor">
    <cofactor evidence="1 4">
        <name>pyridoxal 5'-phosphate</name>
        <dbReference type="ChEBI" id="CHEBI:597326"/>
    </cofactor>
</comment>
<dbReference type="SUPFAM" id="SSF53383">
    <property type="entry name" value="PLP-dependent transferases"/>
    <property type="match status" value="1"/>
</dbReference>
<comment type="caution">
    <text evidence="5">The sequence shown here is derived from an EMBL/GenBank/DDBJ whole genome shotgun (WGS) entry which is preliminary data.</text>
</comment>
<dbReference type="Gene3D" id="3.40.640.10">
    <property type="entry name" value="Type I PLP-dependent aspartate aminotransferase-like (Major domain)"/>
    <property type="match status" value="1"/>
</dbReference>
<evidence type="ECO:0000256" key="4">
    <source>
        <dbReference type="PIRSR" id="PIRSR618319-50"/>
    </source>
</evidence>
<dbReference type="RefSeq" id="WP_240257686.1">
    <property type="nucleotide sequence ID" value="NZ_JAKTTI010000053.1"/>
</dbReference>
<keyword evidence="2 4" id="KW-0663">Pyridoxal phosphate</keyword>
<protein>
    <submittedName>
        <fullName evidence="5">DgaE family pyridoxal phosphate-dependent ammonia lyase</fullName>
    </submittedName>
</protein>
<dbReference type="Proteomes" id="UP001431131">
    <property type="component" value="Unassembled WGS sequence"/>
</dbReference>
<name>A0AAW5E497_9BACI</name>
<feature type="modified residue" description="N6-(pyridoxal phosphate)lysine" evidence="4">
    <location>
        <position position="203"/>
    </location>
</feature>
<dbReference type="AlphaFoldDB" id="A0AAW5E497"/>
<dbReference type="PANTHER" id="PTHR32328:SF0">
    <property type="entry name" value="L-SERYL-TRNA(SEC) SELENIUM TRANSFERASE"/>
    <property type="match status" value="1"/>
</dbReference>
<reference evidence="5" key="1">
    <citation type="submission" date="2022-02" db="EMBL/GenBank/DDBJ databases">
        <title>Fredinandcohnia quinoae sp. nov. isolated from Chenopodium quinoa seeds.</title>
        <authorList>
            <person name="Saati-Santamaria Z."/>
            <person name="Flores-Felix J.D."/>
            <person name="Igual J.M."/>
            <person name="Velazquez E."/>
            <person name="Garcia-Fraile P."/>
            <person name="Martinez-Molina E."/>
        </authorList>
    </citation>
    <scope>NUCLEOTIDE SEQUENCE</scope>
    <source>
        <strain evidence="5">SECRCQ15</strain>
    </source>
</reference>
<evidence type="ECO:0000256" key="2">
    <source>
        <dbReference type="ARBA" id="ARBA00022898"/>
    </source>
</evidence>
<evidence type="ECO:0000256" key="3">
    <source>
        <dbReference type="ARBA" id="ARBA00044507"/>
    </source>
</evidence>
<evidence type="ECO:0000313" key="5">
    <source>
        <dbReference type="EMBL" id="MCH1627765.1"/>
    </source>
</evidence>
<dbReference type="GO" id="GO:0004125">
    <property type="term" value="F:L-seryl-tRNA(Sec) selenium transferase activity"/>
    <property type="evidence" value="ECO:0007669"/>
    <property type="project" value="TreeGrafter"/>
</dbReference>
<keyword evidence="6" id="KW-1185">Reference proteome</keyword>
<dbReference type="InterPro" id="IPR015421">
    <property type="entry name" value="PyrdxlP-dep_Trfase_major"/>
</dbReference>
<dbReference type="InterPro" id="IPR018319">
    <property type="entry name" value="SelA-like"/>
</dbReference>
<dbReference type="Pfam" id="PF03841">
    <property type="entry name" value="SelA"/>
    <property type="match status" value="1"/>
</dbReference>
<keyword evidence="5" id="KW-0456">Lyase</keyword>
<dbReference type="InterPro" id="IPR006337">
    <property type="entry name" value="DgaE-like"/>
</dbReference>
<proteinExistence type="inferred from homology"/>
<accession>A0AAW5E497</accession>
<organism evidence="5 6">
    <name type="scientific">Fredinandcohnia quinoae</name>
    <dbReference type="NCBI Taxonomy" id="2918902"/>
    <lineage>
        <taxon>Bacteria</taxon>
        <taxon>Bacillati</taxon>
        <taxon>Bacillota</taxon>
        <taxon>Bacilli</taxon>
        <taxon>Bacillales</taxon>
        <taxon>Bacillaceae</taxon>
        <taxon>Fredinandcohnia</taxon>
    </lineage>
</organism>
<gene>
    <name evidence="5" type="ORF">MJG50_20730</name>
</gene>